<proteinExistence type="predicted"/>
<evidence type="ECO:0000259" key="2">
    <source>
        <dbReference type="Pfam" id="PF12146"/>
    </source>
</evidence>
<sequence length="321" mass="32831">MMKVPGFAILAIVAVSAAAAPTPLVTTELTVPGPQGPVAGTLVDPDGKGPAIVIIPGSGPTDRDGNNPLGVKAASYRMLAEALAARGIATLRADKRGLGASKAAMADPSAVTIADYAGDAHAWAKLIAERTGRRCVWLLGHSEGGLIALRAAQDPSGLCGIILVAAPGRPLGTVMRGQFRANPANAAILDAALAMLDAIEAGRQVDPATLPPPLDKMFPAAVQPYMIDLLSYDPAKLAASVRLPILIVQGERDTQVGVEDARALAVAAPRATLALLPGVNHVLKLVATDDRAANRATYGDPTLPIAPAVIDTVAAFVTMTR</sequence>
<evidence type="ECO:0000256" key="1">
    <source>
        <dbReference type="SAM" id="SignalP"/>
    </source>
</evidence>
<name>A0A7H0LR05_9SPHN</name>
<keyword evidence="3" id="KW-0378">Hydrolase</keyword>
<evidence type="ECO:0000313" key="3">
    <source>
        <dbReference type="EMBL" id="QNQ12108.1"/>
    </source>
</evidence>
<reference evidence="3 4" key="1">
    <citation type="submission" date="2020-09" db="EMBL/GenBank/DDBJ databases">
        <title>Sphingomonas sp., a new species isolated from pork steak.</title>
        <authorList>
            <person name="Heidler von Heilborn D."/>
        </authorList>
    </citation>
    <scope>NUCLEOTIDE SEQUENCE [LARGE SCALE GENOMIC DNA]</scope>
    <source>
        <strain evidence="4">S8-3T</strain>
    </source>
</reference>
<feature type="domain" description="Serine aminopeptidase S33" evidence="2">
    <location>
        <begin position="73"/>
        <end position="167"/>
    </location>
</feature>
<dbReference type="Gene3D" id="3.40.50.1820">
    <property type="entry name" value="alpha/beta hydrolase"/>
    <property type="match status" value="1"/>
</dbReference>
<dbReference type="InterPro" id="IPR022742">
    <property type="entry name" value="Hydrolase_4"/>
</dbReference>
<dbReference type="SUPFAM" id="SSF53474">
    <property type="entry name" value="alpha/beta-Hydrolases"/>
    <property type="match status" value="1"/>
</dbReference>
<organism evidence="3 4">
    <name type="scientific">Sphingomonas alpina</name>
    <dbReference type="NCBI Taxonomy" id="653931"/>
    <lineage>
        <taxon>Bacteria</taxon>
        <taxon>Pseudomonadati</taxon>
        <taxon>Pseudomonadota</taxon>
        <taxon>Alphaproteobacteria</taxon>
        <taxon>Sphingomonadales</taxon>
        <taxon>Sphingomonadaceae</taxon>
        <taxon>Sphingomonas</taxon>
    </lineage>
</organism>
<protein>
    <submittedName>
        <fullName evidence="3">Alpha/beta fold hydrolase</fullName>
    </submittedName>
</protein>
<dbReference type="Proteomes" id="UP000516148">
    <property type="component" value="Chromosome"/>
</dbReference>
<feature type="signal peptide" evidence="1">
    <location>
        <begin position="1"/>
        <end position="19"/>
    </location>
</feature>
<dbReference type="PANTHER" id="PTHR43265:SF1">
    <property type="entry name" value="ESTERASE ESTD"/>
    <property type="match status" value="1"/>
</dbReference>
<dbReference type="InterPro" id="IPR029058">
    <property type="entry name" value="AB_hydrolase_fold"/>
</dbReference>
<evidence type="ECO:0000313" key="4">
    <source>
        <dbReference type="Proteomes" id="UP000516148"/>
    </source>
</evidence>
<accession>A0A7H0LR05</accession>
<dbReference type="EMBL" id="CP061038">
    <property type="protein sequence ID" value="QNQ12108.1"/>
    <property type="molecule type" value="Genomic_DNA"/>
</dbReference>
<keyword evidence="1" id="KW-0732">Signal</keyword>
<dbReference type="InterPro" id="IPR053145">
    <property type="entry name" value="AB_hydrolase_Est10"/>
</dbReference>
<dbReference type="KEGG" id="spap:H3Z74_18905"/>
<keyword evidence="4" id="KW-1185">Reference proteome</keyword>
<dbReference type="Pfam" id="PF12146">
    <property type="entry name" value="Hydrolase_4"/>
    <property type="match status" value="1"/>
</dbReference>
<feature type="chain" id="PRO_5028858034" evidence="1">
    <location>
        <begin position="20"/>
        <end position="321"/>
    </location>
</feature>
<dbReference type="PANTHER" id="PTHR43265">
    <property type="entry name" value="ESTERASE ESTD"/>
    <property type="match status" value="1"/>
</dbReference>
<dbReference type="GO" id="GO:0052689">
    <property type="term" value="F:carboxylic ester hydrolase activity"/>
    <property type="evidence" value="ECO:0007669"/>
    <property type="project" value="TreeGrafter"/>
</dbReference>
<dbReference type="AlphaFoldDB" id="A0A7H0LR05"/>
<gene>
    <name evidence="3" type="ORF">H3Z74_18905</name>
</gene>